<dbReference type="Proteomes" id="UP001642260">
    <property type="component" value="Unassembled WGS sequence"/>
</dbReference>
<feature type="compositionally biased region" description="Low complexity" evidence="1">
    <location>
        <begin position="63"/>
        <end position="84"/>
    </location>
</feature>
<accession>A0ABC8IXA6</accession>
<feature type="region of interest" description="Disordered" evidence="1">
    <location>
        <begin position="62"/>
        <end position="84"/>
    </location>
</feature>
<gene>
    <name evidence="2" type="ORF">ERUC_LOCUS2507</name>
</gene>
<dbReference type="AlphaFoldDB" id="A0ABC8IXA6"/>
<comment type="caution">
    <text evidence="2">The sequence shown here is derived from an EMBL/GenBank/DDBJ whole genome shotgun (WGS) entry which is preliminary data.</text>
</comment>
<keyword evidence="3" id="KW-1185">Reference proteome</keyword>
<evidence type="ECO:0000313" key="3">
    <source>
        <dbReference type="Proteomes" id="UP001642260"/>
    </source>
</evidence>
<name>A0ABC8IXA6_ERUVS</name>
<dbReference type="EMBL" id="CAKOAT010052932">
    <property type="protein sequence ID" value="CAH8299200.1"/>
    <property type="molecule type" value="Genomic_DNA"/>
</dbReference>
<organism evidence="2 3">
    <name type="scientific">Eruca vesicaria subsp. sativa</name>
    <name type="common">Garden rocket</name>
    <name type="synonym">Eruca sativa</name>
    <dbReference type="NCBI Taxonomy" id="29727"/>
    <lineage>
        <taxon>Eukaryota</taxon>
        <taxon>Viridiplantae</taxon>
        <taxon>Streptophyta</taxon>
        <taxon>Embryophyta</taxon>
        <taxon>Tracheophyta</taxon>
        <taxon>Spermatophyta</taxon>
        <taxon>Magnoliopsida</taxon>
        <taxon>eudicotyledons</taxon>
        <taxon>Gunneridae</taxon>
        <taxon>Pentapetalae</taxon>
        <taxon>rosids</taxon>
        <taxon>malvids</taxon>
        <taxon>Brassicales</taxon>
        <taxon>Brassicaceae</taxon>
        <taxon>Brassiceae</taxon>
        <taxon>Eruca</taxon>
    </lineage>
</organism>
<evidence type="ECO:0000256" key="1">
    <source>
        <dbReference type="SAM" id="MobiDB-lite"/>
    </source>
</evidence>
<reference evidence="2 3" key="1">
    <citation type="submission" date="2022-03" db="EMBL/GenBank/DDBJ databases">
        <authorList>
            <person name="Macdonald S."/>
            <person name="Ahmed S."/>
            <person name="Newling K."/>
        </authorList>
    </citation>
    <scope>NUCLEOTIDE SEQUENCE [LARGE SCALE GENOMIC DNA]</scope>
</reference>
<sequence length="84" mass="8973">MGKDYDVEQAECLMIVGLWCAHPDSNSRPCIKQAIQVLNFEAPLPNLPHKMPVATYHAVHADSSSTSSSSGVATATFSSAQLGR</sequence>
<evidence type="ECO:0000313" key="2">
    <source>
        <dbReference type="EMBL" id="CAH8299200.1"/>
    </source>
</evidence>
<protein>
    <submittedName>
        <fullName evidence="2">Uncharacterized protein</fullName>
    </submittedName>
</protein>
<proteinExistence type="predicted"/>